<dbReference type="Pfam" id="PF07603">
    <property type="entry name" value="Lcl_C"/>
    <property type="match status" value="1"/>
</dbReference>
<dbReference type="AlphaFoldDB" id="A0A0F9LS62"/>
<accession>A0A0F9LS62</accession>
<evidence type="ECO:0000259" key="1">
    <source>
        <dbReference type="Pfam" id="PF07603"/>
    </source>
</evidence>
<comment type="caution">
    <text evidence="2">The sequence shown here is derived from an EMBL/GenBank/DDBJ whole genome shotgun (WGS) entry which is preliminary data.</text>
</comment>
<protein>
    <recommendedName>
        <fullName evidence="1">Lcl C-terminal domain-containing protein</fullName>
    </recommendedName>
</protein>
<evidence type="ECO:0000313" key="2">
    <source>
        <dbReference type="EMBL" id="KKM89901.1"/>
    </source>
</evidence>
<name>A0A0F9LS62_9ZZZZ</name>
<gene>
    <name evidence="2" type="ORF">LCGC14_1244010</name>
</gene>
<dbReference type="PANTHER" id="PTHR35812">
    <property type="entry name" value="LIPOPROTEIN"/>
    <property type="match status" value="1"/>
</dbReference>
<dbReference type="PANTHER" id="PTHR35812:SF1">
    <property type="entry name" value="LIPOPROTEIN"/>
    <property type="match status" value="1"/>
</dbReference>
<feature type="domain" description="Lcl C-terminal" evidence="1">
    <location>
        <begin position="87"/>
        <end position="205"/>
    </location>
</feature>
<proteinExistence type="predicted"/>
<dbReference type="EMBL" id="LAZR01006749">
    <property type="protein sequence ID" value="KKM89901.1"/>
    <property type="molecule type" value="Genomic_DNA"/>
</dbReference>
<organism evidence="2">
    <name type="scientific">marine sediment metagenome</name>
    <dbReference type="NCBI Taxonomy" id="412755"/>
    <lineage>
        <taxon>unclassified sequences</taxon>
        <taxon>metagenomes</taxon>
        <taxon>ecological metagenomes</taxon>
    </lineage>
</organism>
<sequence>MSKFLPFNLFIRQALLYPLTSPFLPPIDKVELDYSYAAGEVIGTLEPGGAAGLPKTGQETSYADYDDGWFEKGLPETGARFTDNADGTITDNVTGLMWAKDGNAAGCNNGSTINWATSLTYANGLTFATYSDWRLPNIKELESIMKYENATRSVDPTFFTNTRAGTYWSSTTADGLTTYAWIQDFAGTTKNATAKTGLKYLRLVRLGVPA</sequence>
<reference evidence="2" key="1">
    <citation type="journal article" date="2015" name="Nature">
        <title>Complex archaea that bridge the gap between prokaryotes and eukaryotes.</title>
        <authorList>
            <person name="Spang A."/>
            <person name="Saw J.H."/>
            <person name="Jorgensen S.L."/>
            <person name="Zaremba-Niedzwiedzka K."/>
            <person name="Martijn J."/>
            <person name="Lind A.E."/>
            <person name="van Eijk R."/>
            <person name="Schleper C."/>
            <person name="Guy L."/>
            <person name="Ettema T.J."/>
        </authorList>
    </citation>
    <scope>NUCLEOTIDE SEQUENCE</scope>
</reference>
<dbReference type="InterPro" id="IPR011460">
    <property type="entry name" value="Lcl_C"/>
</dbReference>